<accession>A0A8D9CCD1</accession>
<proteinExistence type="predicted"/>
<sequence>MAKRRFLVDIDLNQNELQYPKIHNLASAPAGPTSGQVYFNTTDDKLFYWDGTVWVDVASGTVNLEGVSPITVTYSGTTYSIDIDNATTGTDGAMSAADKTKLDAATSSNVADTLVIRDSNGDFSAGTITATTITGLTAPSGPTDATSKDYVDTLIAGIDQVGVEVTDPLTVTFSGSTYSIGINATSSNVANYVVQRDANGSFETTMVTGLTAPSNGTDATNKNYVDALVQGLDPKESVRVIATGSITLSGTQTIDGVSLVVGERVLVAGQGGDLITADSANGIYDVAAVAWARSSDADGNPSSEVSAGMFTFVTEGTTYQDTGWVLSTNDPIVVDTTPLQFVQFSQAGVIEAGNGLTKTGNTLNIGAGNGITVNTDDVEVTAGTGISVDGTGVNVDGSSLSGDGLTWDNANGEIDVVAGTGVTVDTSGVNVDGASLAGTGVTWNASTGQFEVAIGAVGVTGLTAGAGLTANGTTGSVTLDIGAGDGITVNADTVEVTAGTGVTVDSSGVNVDGASLAGTGVTWNASTGQFEVVAGGVTDISAGAGLTGGGTGSVTLDVNAGNGISTGSDQVSVIAGTGVTVDSSGVNVDGSSLAGTGVTWNDALGQFETEAGDITEVIAGDGLSGGGTFGSVTLDVNTGAGLTVSATTVSALTDGTTIQTNLSGELEVVPNAFPTKYTETGLVLGNSPGPQTVTHNLNTLYVNVTAFDDSNGEEVVLDIEHNTANSIIVDANGPTFGVNINVIG</sequence>
<gene>
    <name evidence="1" type="ORF">SLAVMIC_00909</name>
</gene>
<dbReference type="EMBL" id="OU342829">
    <property type="protein sequence ID" value="CAG7581574.1"/>
    <property type="molecule type" value="Genomic_DNA"/>
</dbReference>
<organism evidence="1">
    <name type="scientific">uncultured marine phage</name>
    <dbReference type="NCBI Taxonomy" id="707152"/>
    <lineage>
        <taxon>Viruses</taxon>
        <taxon>environmental samples</taxon>
    </lineage>
</organism>
<protein>
    <submittedName>
        <fullName evidence="1">Capsid decoration protein</fullName>
    </submittedName>
</protein>
<reference evidence="1" key="1">
    <citation type="submission" date="2021-06" db="EMBL/GenBank/DDBJ databases">
        <authorList>
            <person name="Gannon L."/>
            <person name="Redgwell R T."/>
            <person name="Michniewski S."/>
            <person name="Harrison D C."/>
            <person name="Millard A."/>
        </authorList>
    </citation>
    <scope>NUCLEOTIDE SEQUENCE</scope>
</reference>
<name>A0A8D9CCD1_9VIRU</name>
<evidence type="ECO:0000313" key="1">
    <source>
        <dbReference type="EMBL" id="CAG7581574.1"/>
    </source>
</evidence>